<evidence type="ECO:0000313" key="5">
    <source>
        <dbReference type="Proteomes" id="UP000015100"/>
    </source>
</evidence>
<dbReference type="PANTHER" id="PTHR24189:SF50">
    <property type="entry name" value="ANKYRIN REPEAT AND SOCS BOX PROTEIN 2"/>
    <property type="match status" value="1"/>
</dbReference>
<keyword evidence="5" id="KW-1185">Reference proteome</keyword>
<dbReference type="PANTHER" id="PTHR24189">
    <property type="entry name" value="MYOTROPHIN"/>
    <property type="match status" value="1"/>
</dbReference>
<proteinExistence type="predicted"/>
<dbReference type="InterPro" id="IPR050745">
    <property type="entry name" value="Multifunctional_regulatory"/>
</dbReference>
<keyword evidence="2 3" id="KW-0040">ANK repeat</keyword>
<evidence type="ECO:0000313" key="4">
    <source>
        <dbReference type="EMBL" id="EPS37587.1"/>
    </source>
</evidence>
<dbReference type="eggNOG" id="ENOG502SX9X">
    <property type="taxonomic scope" value="Eukaryota"/>
</dbReference>
<accession>S8BQR2</accession>
<protein>
    <submittedName>
        <fullName evidence="4">Uncharacterized protein</fullName>
    </submittedName>
</protein>
<name>S8BQR2_DACHA</name>
<dbReference type="EMBL" id="AQGS01000631">
    <property type="protein sequence ID" value="EPS37587.1"/>
    <property type="molecule type" value="Genomic_DNA"/>
</dbReference>
<dbReference type="InterPro" id="IPR036770">
    <property type="entry name" value="Ankyrin_rpt-contain_sf"/>
</dbReference>
<sequence>MVTHYKPQHLDKKRRHTFGPEKDIVELLLAAGADVNAQGGEYGNALQAAAFGQEKDIVELLLAAGADVNAQGGKYGNALQAAASVARESFGSSDIIFGTLLAAGADINAEGPNGSVLAKVIMNGKRNGFRSL</sequence>
<reference evidence="4 5" key="1">
    <citation type="journal article" date="2013" name="PLoS Genet.">
        <title>Genomic mechanisms accounting for the adaptation to parasitism in nematode-trapping fungi.</title>
        <authorList>
            <person name="Meerupati T."/>
            <person name="Andersson K.M."/>
            <person name="Friman E."/>
            <person name="Kumar D."/>
            <person name="Tunlid A."/>
            <person name="Ahren D."/>
        </authorList>
    </citation>
    <scope>NUCLEOTIDE SEQUENCE [LARGE SCALE GENOMIC DNA]</scope>
    <source>
        <strain evidence="4 5">CBS 200.50</strain>
    </source>
</reference>
<dbReference type="Proteomes" id="UP000015100">
    <property type="component" value="Unassembled WGS sequence"/>
</dbReference>
<comment type="caution">
    <text evidence="4">The sequence shown here is derived from an EMBL/GenBank/DDBJ whole genome shotgun (WGS) entry which is preliminary data.</text>
</comment>
<dbReference type="STRING" id="1284197.S8BQR2"/>
<evidence type="ECO:0000256" key="2">
    <source>
        <dbReference type="ARBA" id="ARBA00023043"/>
    </source>
</evidence>
<dbReference type="Pfam" id="PF12796">
    <property type="entry name" value="Ank_2"/>
    <property type="match status" value="1"/>
</dbReference>
<organism evidence="4 5">
    <name type="scientific">Dactylellina haptotyla (strain CBS 200.50)</name>
    <name type="common">Nematode-trapping fungus</name>
    <name type="synonym">Monacrosporium haptotylum</name>
    <dbReference type="NCBI Taxonomy" id="1284197"/>
    <lineage>
        <taxon>Eukaryota</taxon>
        <taxon>Fungi</taxon>
        <taxon>Dikarya</taxon>
        <taxon>Ascomycota</taxon>
        <taxon>Pezizomycotina</taxon>
        <taxon>Orbiliomycetes</taxon>
        <taxon>Orbiliales</taxon>
        <taxon>Orbiliaceae</taxon>
        <taxon>Dactylellina</taxon>
    </lineage>
</organism>
<dbReference type="Gene3D" id="1.25.40.20">
    <property type="entry name" value="Ankyrin repeat-containing domain"/>
    <property type="match status" value="1"/>
</dbReference>
<feature type="repeat" description="ANK" evidence="3">
    <location>
        <begin position="41"/>
        <end position="73"/>
    </location>
</feature>
<gene>
    <name evidence="4" type="ORF">H072_8705</name>
</gene>
<dbReference type="InterPro" id="IPR002110">
    <property type="entry name" value="Ankyrin_rpt"/>
</dbReference>
<dbReference type="OMA" id="ANVSAWG"/>
<evidence type="ECO:0000256" key="1">
    <source>
        <dbReference type="ARBA" id="ARBA00022737"/>
    </source>
</evidence>
<keyword evidence="1" id="KW-0677">Repeat</keyword>
<dbReference type="OrthoDB" id="4772757at2759"/>
<dbReference type="PROSITE" id="PS50088">
    <property type="entry name" value="ANK_REPEAT"/>
    <property type="match status" value="1"/>
</dbReference>
<dbReference type="AlphaFoldDB" id="S8BQR2"/>
<reference evidence="5" key="2">
    <citation type="submission" date="2013-04" db="EMBL/GenBank/DDBJ databases">
        <title>Genomic mechanisms accounting for the adaptation to parasitism in nematode-trapping fungi.</title>
        <authorList>
            <person name="Ahren D.G."/>
        </authorList>
    </citation>
    <scope>NUCLEOTIDE SEQUENCE [LARGE SCALE GENOMIC DNA]</scope>
    <source>
        <strain evidence="5">CBS 200.50</strain>
    </source>
</reference>
<evidence type="ECO:0000256" key="3">
    <source>
        <dbReference type="PROSITE-ProRule" id="PRU00023"/>
    </source>
</evidence>
<dbReference type="SUPFAM" id="SSF48403">
    <property type="entry name" value="Ankyrin repeat"/>
    <property type="match status" value="1"/>
</dbReference>
<dbReference type="HOGENOM" id="CLU_1917006_0_0_1"/>